<dbReference type="AlphaFoldDB" id="A0AAD6VD90"/>
<feature type="compositionally biased region" description="Low complexity" evidence="8">
    <location>
        <begin position="266"/>
        <end position="290"/>
    </location>
</feature>
<comment type="caution">
    <text evidence="10">The sequence shown here is derived from an EMBL/GenBank/DDBJ whole genome shotgun (WGS) entry which is preliminary data.</text>
</comment>
<dbReference type="GO" id="GO:0005737">
    <property type="term" value="C:cytoplasm"/>
    <property type="evidence" value="ECO:0007669"/>
    <property type="project" value="UniProtKB-SubCell"/>
</dbReference>
<evidence type="ECO:0000256" key="4">
    <source>
        <dbReference type="ARBA" id="ARBA00009461"/>
    </source>
</evidence>
<comment type="similarity">
    <text evidence="4">Belongs to the RTC4 family.</text>
</comment>
<dbReference type="Proteomes" id="UP001219525">
    <property type="component" value="Unassembled WGS sequence"/>
</dbReference>
<keyword evidence="6" id="KW-0963">Cytoplasm</keyword>
<sequence length="601" mass="67006">MPASTSAWTSLPQPDPAPSTPVTSTNVPELFRNTFSPSQPIDTAAHDIDMADLGLVNLDLAFTDLFGRCPICNDVYVFRPSDKLVQMLKELETAPSSTLRSAYCKQHADEMDVFLQTPEATKWPQTLNYAGLHLRLLAHVDAFTDLAREVEGSEFFESAMERMNTDDLFVPQHGYFGQLGYAVIRTSVRQMFEKLAIPAECYAPLQFDHLLDQVLIPEAQVLLIQEQCGNDVDAQKILSESCRFGELFHSDHRDRQRAIEMLAPAPSTTSSSSPSTLVPRTSTRSPSPLSHASVQPFPVPSPLLNLNTLIPLPAMETVKTEHMEHAIPSNLCPYCDEPLPAVPSAELLRLAQFLDTISSPSPVPENPAHRDRNVFPIALAQRWPQSPDFKSLFRRVLAKRALLQAILTAPDDSFFYLTAKMEFTSRGGSSRQFLSAAGQFQQVDRLAKIRAAYYGDIGWEITYKALQFMFPDDGSRPQCKTALPYEFLLREVLLPETVMRLVQDDLEITDMAAKSIMQASHGFGLVLHPSSDHPDLEEVDRYLAKHCSTPAYRLWLDSRSPLSLEDWQLAQQVKAEAAEVSLFARTPGSSLVIIDLTGDDD</sequence>
<evidence type="ECO:0000313" key="10">
    <source>
        <dbReference type="EMBL" id="KAJ7206498.1"/>
    </source>
</evidence>
<accession>A0AAD6VD90</accession>
<dbReference type="SMART" id="SM01312">
    <property type="entry name" value="RTC4"/>
    <property type="match status" value="1"/>
</dbReference>
<name>A0AAD6VD90_9AGAR</name>
<evidence type="ECO:0000256" key="3">
    <source>
        <dbReference type="ARBA" id="ARBA00004496"/>
    </source>
</evidence>
<dbReference type="PANTHER" id="PTHR41391:SF1">
    <property type="entry name" value="RESTRICTION OF TELOMERE CAPPING PROTEIN 4"/>
    <property type="match status" value="1"/>
</dbReference>
<proteinExistence type="inferred from homology"/>
<gene>
    <name evidence="10" type="ORF">GGX14DRAFT_568047</name>
</gene>
<evidence type="ECO:0000256" key="1">
    <source>
        <dbReference type="ARBA" id="ARBA00002738"/>
    </source>
</evidence>
<feature type="region of interest" description="Disordered" evidence="8">
    <location>
        <begin position="262"/>
        <end position="294"/>
    </location>
</feature>
<feature type="domain" description="Restriction of telomere capping protein 4 C-terminal" evidence="9">
    <location>
        <begin position="406"/>
        <end position="530"/>
    </location>
</feature>
<dbReference type="InterPro" id="IPR039024">
    <property type="entry name" value="RTC4"/>
</dbReference>
<keyword evidence="11" id="KW-1185">Reference proteome</keyword>
<comment type="function">
    <text evidence="1">May be involved in a process influencing telomere capping.</text>
</comment>
<dbReference type="Pfam" id="PF14474">
    <property type="entry name" value="RTC4"/>
    <property type="match status" value="2"/>
</dbReference>
<evidence type="ECO:0000256" key="8">
    <source>
        <dbReference type="SAM" id="MobiDB-lite"/>
    </source>
</evidence>
<keyword evidence="7" id="KW-0539">Nucleus</keyword>
<evidence type="ECO:0000259" key="9">
    <source>
        <dbReference type="SMART" id="SM01312"/>
    </source>
</evidence>
<organism evidence="10 11">
    <name type="scientific">Mycena pura</name>
    <dbReference type="NCBI Taxonomy" id="153505"/>
    <lineage>
        <taxon>Eukaryota</taxon>
        <taxon>Fungi</taxon>
        <taxon>Dikarya</taxon>
        <taxon>Basidiomycota</taxon>
        <taxon>Agaricomycotina</taxon>
        <taxon>Agaricomycetes</taxon>
        <taxon>Agaricomycetidae</taxon>
        <taxon>Agaricales</taxon>
        <taxon>Marasmiineae</taxon>
        <taxon>Mycenaceae</taxon>
        <taxon>Mycena</taxon>
    </lineage>
</organism>
<evidence type="ECO:0000256" key="6">
    <source>
        <dbReference type="ARBA" id="ARBA00022490"/>
    </source>
</evidence>
<dbReference type="GO" id="GO:0005634">
    <property type="term" value="C:nucleus"/>
    <property type="evidence" value="ECO:0007669"/>
    <property type="project" value="UniProtKB-SubCell"/>
</dbReference>
<comment type="subcellular location">
    <subcellularLocation>
        <location evidence="3">Cytoplasm</location>
    </subcellularLocation>
    <subcellularLocation>
        <location evidence="2">Nucleus</location>
    </subcellularLocation>
</comment>
<evidence type="ECO:0000256" key="2">
    <source>
        <dbReference type="ARBA" id="ARBA00004123"/>
    </source>
</evidence>
<dbReference type="EMBL" id="JARJCW010000039">
    <property type="protein sequence ID" value="KAJ7206498.1"/>
    <property type="molecule type" value="Genomic_DNA"/>
</dbReference>
<dbReference type="InterPro" id="IPR028094">
    <property type="entry name" value="RTC4_C"/>
</dbReference>
<dbReference type="PANTHER" id="PTHR41391">
    <property type="entry name" value="RESTRICTION OF TELOMERE CAPPING PROTEIN 4"/>
    <property type="match status" value="1"/>
</dbReference>
<protein>
    <recommendedName>
        <fullName evidence="5">Restriction of telomere capping protein 4</fullName>
    </recommendedName>
</protein>
<evidence type="ECO:0000256" key="5">
    <source>
        <dbReference type="ARBA" id="ARBA00015162"/>
    </source>
</evidence>
<evidence type="ECO:0000256" key="7">
    <source>
        <dbReference type="ARBA" id="ARBA00023242"/>
    </source>
</evidence>
<feature type="compositionally biased region" description="Polar residues" evidence="8">
    <location>
        <begin position="1"/>
        <end position="12"/>
    </location>
</feature>
<feature type="region of interest" description="Disordered" evidence="8">
    <location>
        <begin position="1"/>
        <end position="27"/>
    </location>
</feature>
<evidence type="ECO:0000313" key="11">
    <source>
        <dbReference type="Proteomes" id="UP001219525"/>
    </source>
</evidence>
<reference evidence="10" key="1">
    <citation type="submission" date="2023-03" db="EMBL/GenBank/DDBJ databases">
        <title>Massive genome expansion in bonnet fungi (Mycena s.s.) driven by repeated elements and novel gene families across ecological guilds.</title>
        <authorList>
            <consortium name="Lawrence Berkeley National Laboratory"/>
            <person name="Harder C.B."/>
            <person name="Miyauchi S."/>
            <person name="Viragh M."/>
            <person name="Kuo A."/>
            <person name="Thoen E."/>
            <person name="Andreopoulos B."/>
            <person name="Lu D."/>
            <person name="Skrede I."/>
            <person name="Drula E."/>
            <person name="Henrissat B."/>
            <person name="Morin E."/>
            <person name="Kohler A."/>
            <person name="Barry K."/>
            <person name="LaButti K."/>
            <person name="Morin E."/>
            <person name="Salamov A."/>
            <person name="Lipzen A."/>
            <person name="Mereny Z."/>
            <person name="Hegedus B."/>
            <person name="Baldrian P."/>
            <person name="Stursova M."/>
            <person name="Weitz H."/>
            <person name="Taylor A."/>
            <person name="Grigoriev I.V."/>
            <person name="Nagy L.G."/>
            <person name="Martin F."/>
            <person name="Kauserud H."/>
        </authorList>
    </citation>
    <scope>NUCLEOTIDE SEQUENCE</scope>
    <source>
        <strain evidence="10">9144</strain>
    </source>
</reference>